<feature type="transmembrane region" description="Helical" evidence="1">
    <location>
        <begin position="338"/>
        <end position="357"/>
    </location>
</feature>
<dbReference type="InterPro" id="IPR025315">
    <property type="entry name" value="DUF4220"/>
</dbReference>
<dbReference type="InterPro" id="IPR007658">
    <property type="entry name" value="DUF594"/>
</dbReference>
<keyword evidence="1" id="KW-0812">Transmembrane</keyword>
<feature type="transmembrane region" description="Helical" evidence="1">
    <location>
        <begin position="38"/>
        <end position="58"/>
    </location>
</feature>
<accession>A0ABD3KQM4</accession>
<feature type="domain" description="DUF4220" evidence="2">
    <location>
        <begin position="76"/>
        <end position="481"/>
    </location>
</feature>
<dbReference type="Pfam" id="PF13968">
    <property type="entry name" value="DUF4220"/>
    <property type="match status" value="1"/>
</dbReference>
<reference evidence="3 4" key="1">
    <citation type="submission" date="2024-11" db="EMBL/GenBank/DDBJ databases">
        <title>Chromosome-level genome assembly of Eucalyptus globulus Labill. provides insights into its genome evolution.</title>
        <authorList>
            <person name="Li X."/>
        </authorList>
    </citation>
    <scope>NUCLEOTIDE SEQUENCE [LARGE SCALE GENOMIC DNA]</scope>
    <source>
        <strain evidence="3">CL2024</strain>
        <tissue evidence="3">Fresh tender leaves</tissue>
    </source>
</reference>
<name>A0ABD3KQM4_EUCGL</name>
<dbReference type="Proteomes" id="UP001634007">
    <property type="component" value="Unassembled WGS sequence"/>
</dbReference>
<feature type="transmembrane region" description="Helical" evidence="1">
    <location>
        <begin position="70"/>
        <end position="90"/>
    </location>
</feature>
<sequence length="736" mass="85359">MRNLMETNKKMAKELATIRNCNVTLGNMKSLKTPVGRLLHIELLVIFNAFLFLSLVTVSSWRRRSNSKMFKLFIFTAYNLSTFLLTYALSLMHDAPFHNELFPIWAMLLMIAFGSTDSISAYCPDDNEQWKRNNWQLLIKSIWLVWLIELYFRDGSKVLVAAECLFIVLAVKFFERARAMMAASRHSLESNTKVVADYYMRVEYESKGRSADDVDLVFDREKRKKVYPISMRGYTYLVWGDEGSFLRLAIGSIRSFLRCVGIPGVEEAPDYRVPFCGSHLITVEEVWNCGGMLSSPQGGGPHNRMKDKCLSFAHENAWKLIRHILLSQEDGYKRMFRVVEVELTFLFDFFYTKYGIIFQRGWLLIKLLELMGIAMGIWATISLLKQHKRHNSNCRLTTMPNGLSVDVFVTIVMTISFIIMDLMQFFFTVFSDWAKVIFICKYVQYKSLQENLWIGRMIRAICGVRSRKPWERKLRQYSFLESYSYKPSKLLNNAIMVAFIDQTKDGQRQSKPIQLDEKVKQAVFDALKSIKDIKLENGEASLTRNLVSDELSWACQLETQTQVIMVWHIATSFCEHQLQQGRSNLSIMRNSLVTTNLSKYLAYLVAFAPWLLPDHPSVADYVFNQAIIETKDFFQNCKTMDNRVKEMKRMGRAGLGLGYQLVNDINDKEIIWRILADFWVELVLYVAPLDNARAHVEHLARGGEFVTHLWGLLSHTRIERRPPTKPPNVLERSNSF</sequence>
<evidence type="ECO:0000313" key="4">
    <source>
        <dbReference type="Proteomes" id="UP001634007"/>
    </source>
</evidence>
<proteinExistence type="predicted"/>
<organism evidence="3 4">
    <name type="scientific">Eucalyptus globulus</name>
    <name type="common">Tasmanian blue gum</name>
    <dbReference type="NCBI Taxonomy" id="34317"/>
    <lineage>
        <taxon>Eukaryota</taxon>
        <taxon>Viridiplantae</taxon>
        <taxon>Streptophyta</taxon>
        <taxon>Embryophyta</taxon>
        <taxon>Tracheophyta</taxon>
        <taxon>Spermatophyta</taxon>
        <taxon>Magnoliopsida</taxon>
        <taxon>eudicotyledons</taxon>
        <taxon>Gunneridae</taxon>
        <taxon>Pentapetalae</taxon>
        <taxon>rosids</taxon>
        <taxon>malvids</taxon>
        <taxon>Myrtales</taxon>
        <taxon>Myrtaceae</taxon>
        <taxon>Myrtoideae</taxon>
        <taxon>Eucalypteae</taxon>
        <taxon>Eucalyptus</taxon>
    </lineage>
</organism>
<keyword evidence="1" id="KW-0472">Membrane</keyword>
<evidence type="ECO:0000256" key="1">
    <source>
        <dbReference type="SAM" id="Phobius"/>
    </source>
</evidence>
<dbReference type="Pfam" id="PF04578">
    <property type="entry name" value="DUF594"/>
    <property type="match status" value="1"/>
</dbReference>
<feature type="transmembrane region" description="Helical" evidence="1">
    <location>
        <begin position="405"/>
        <end position="427"/>
    </location>
</feature>
<dbReference type="AlphaFoldDB" id="A0ABD3KQM4"/>
<feature type="transmembrane region" description="Helical" evidence="1">
    <location>
        <begin position="102"/>
        <end position="123"/>
    </location>
</feature>
<keyword evidence="1" id="KW-1133">Transmembrane helix</keyword>
<dbReference type="EMBL" id="JBJKBG010000004">
    <property type="protein sequence ID" value="KAL3742115.1"/>
    <property type="molecule type" value="Genomic_DNA"/>
</dbReference>
<evidence type="ECO:0000259" key="2">
    <source>
        <dbReference type="Pfam" id="PF13968"/>
    </source>
</evidence>
<protein>
    <recommendedName>
        <fullName evidence="2">DUF4220 domain-containing protein</fullName>
    </recommendedName>
</protein>
<comment type="caution">
    <text evidence="3">The sequence shown here is derived from an EMBL/GenBank/DDBJ whole genome shotgun (WGS) entry which is preliminary data.</text>
</comment>
<evidence type="ECO:0000313" key="3">
    <source>
        <dbReference type="EMBL" id="KAL3742115.1"/>
    </source>
</evidence>
<dbReference type="PANTHER" id="PTHR31325">
    <property type="entry name" value="OS01G0798800 PROTEIN-RELATED"/>
    <property type="match status" value="1"/>
</dbReference>
<keyword evidence="4" id="KW-1185">Reference proteome</keyword>
<feature type="transmembrane region" description="Helical" evidence="1">
    <location>
        <begin position="363"/>
        <end position="384"/>
    </location>
</feature>
<gene>
    <name evidence="3" type="ORF">ACJRO7_017576</name>
</gene>